<reference evidence="3" key="1">
    <citation type="journal article" date="2019" name="Int. J. Syst. Evol. Microbiol.">
        <title>The Global Catalogue of Microorganisms (GCM) 10K type strain sequencing project: providing services to taxonomists for standard genome sequencing and annotation.</title>
        <authorList>
            <consortium name="The Broad Institute Genomics Platform"/>
            <consortium name="The Broad Institute Genome Sequencing Center for Infectious Disease"/>
            <person name="Wu L."/>
            <person name="Ma J."/>
        </authorList>
    </citation>
    <scope>NUCLEOTIDE SEQUENCE [LARGE SCALE GENOMIC DNA]</scope>
    <source>
        <strain evidence="3">JCM 17494</strain>
    </source>
</reference>
<dbReference type="Proteomes" id="UP001500711">
    <property type="component" value="Unassembled WGS sequence"/>
</dbReference>
<gene>
    <name evidence="2" type="ORF">GCM10022267_02160</name>
</gene>
<keyword evidence="3" id="KW-1185">Reference proteome</keyword>
<evidence type="ECO:0000256" key="1">
    <source>
        <dbReference type="SAM" id="MobiDB-lite"/>
    </source>
</evidence>
<protein>
    <submittedName>
        <fullName evidence="2">Uncharacterized protein</fullName>
    </submittedName>
</protein>
<proteinExistence type="predicted"/>
<feature type="region of interest" description="Disordered" evidence="1">
    <location>
        <begin position="1"/>
        <end position="39"/>
    </location>
</feature>
<dbReference type="EMBL" id="BAABBE010000001">
    <property type="protein sequence ID" value="GAA3619559.1"/>
    <property type="molecule type" value="Genomic_DNA"/>
</dbReference>
<accession>A0ABP6ZZV0</accession>
<comment type="caution">
    <text evidence="2">The sequence shown here is derived from an EMBL/GenBank/DDBJ whole genome shotgun (WGS) entry which is preliminary data.</text>
</comment>
<feature type="compositionally biased region" description="Low complexity" evidence="1">
    <location>
        <begin position="1"/>
        <end position="17"/>
    </location>
</feature>
<name>A0ABP6ZZV0_9PSEU</name>
<sequence>MRRAGAAGAVKVRPARAAGRHDGVQDAVEAAAADPSSPENLRADCELKTTASARWFADHLRYVNVFPE</sequence>
<evidence type="ECO:0000313" key="3">
    <source>
        <dbReference type="Proteomes" id="UP001500711"/>
    </source>
</evidence>
<evidence type="ECO:0000313" key="2">
    <source>
        <dbReference type="EMBL" id="GAA3619559.1"/>
    </source>
</evidence>
<organism evidence="2 3">
    <name type="scientific">Lentzea roselyniae</name>
    <dbReference type="NCBI Taxonomy" id="531940"/>
    <lineage>
        <taxon>Bacteria</taxon>
        <taxon>Bacillati</taxon>
        <taxon>Actinomycetota</taxon>
        <taxon>Actinomycetes</taxon>
        <taxon>Pseudonocardiales</taxon>
        <taxon>Pseudonocardiaceae</taxon>
        <taxon>Lentzea</taxon>
    </lineage>
</organism>